<sequence length="133" mass="15758">MVTVGEMIEPVDARIVSRVMELTKNGVRRVGTMRKLVHEFVKNELFHGENIPPWSRRRFFPTNKDLINIMAKAKKGFSDKDQENLMVLVTKWKEENKEDKFFYRPCQAETDSSEKVDFLFAYQSSWQQRLLNL</sequence>
<dbReference type="Proteomes" id="UP000085678">
    <property type="component" value="Unplaced"/>
</dbReference>
<dbReference type="Pfam" id="PF15299">
    <property type="entry name" value="ALS2CR8"/>
    <property type="match status" value="1"/>
</dbReference>
<evidence type="ECO:0000313" key="1">
    <source>
        <dbReference type="Proteomes" id="UP000085678"/>
    </source>
</evidence>
<accession>A0A1S3IYF5</accession>
<protein>
    <submittedName>
        <fullName evidence="2">Uncharacterized protein LOC106168636</fullName>
    </submittedName>
</protein>
<name>A0A1S3IYF5_LINAN</name>
<dbReference type="STRING" id="7574.A0A1S3IYF5"/>
<dbReference type="InParanoid" id="A0A1S3IYF5"/>
<dbReference type="AlphaFoldDB" id="A0A1S3IYF5"/>
<organism evidence="1 2">
    <name type="scientific">Lingula anatina</name>
    <name type="common">Brachiopod</name>
    <name type="synonym">Lingula unguis</name>
    <dbReference type="NCBI Taxonomy" id="7574"/>
    <lineage>
        <taxon>Eukaryota</taxon>
        <taxon>Metazoa</taxon>
        <taxon>Spiralia</taxon>
        <taxon>Lophotrochozoa</taxon>
        <taxon>Brachiopoda</taxon>
        <taxon>Linguliformea</taxon>
        <taxon>Lingulata</taxon>
        <taxon>Lingulida</taxon>
        <taxon>Linguloidea</taxon>
        <taxon>Lingulidae</taxon>
        <taxon>Lingula</taxon>
    </lineage>
</organism>
<dbReference type="GO" id="GO:0003700">
    <property type="term" value="F:DNA-binding transcription factor activity"/>
    <property type="evidence" value="ECO:0007669"/>
    <property type="project" value="InterPro"/>
</dbReference>
<dbReference type="RefSeq" id="XP_013403235.1">
    <property type="nucleotide sequence ID" value="XM_013547781.1"/>
</dbReference>
<proteinExistence type="predicted"/>
<reference evidence="2" key="1">
    <citation type="submission" date="2025-08" db="UniProtKB">
        <authorList>
            <consortium name="RefSeq"/>
        </authorList>
    </citation>
    <scope>IDENTIFICATION</scope>
    <source>
        <tissue evidence="2">Gonads</tissue>
    </source>
</reference>
<dbReference type="InterPro" id="IPR029309">
    <property type="entry name" value="CaRF"/>
</dbReference>
<dbReference type="PANTHER" id="PTHR47456">
    <property type="entry name" value="PHD-TYPE DOMAIN-CONTAINING PROTEIN"/>
    <property type="match status" value="1"/>
</dbReference>
<keyword evidence="1" id="KW-1185">Reference proteome</keyword>
<dbReference type="GeneID" id="106168636"/>
<dbReference type="KEGG" id="lak:106168636"/>
<evidence type="ECO:0000313" key="2">
    <source>
        <dbReference type="RefSeq" id="XP_013403235.1"/>
    </source>
</evidence>
<gene>
    <name evidence="2" type="primary">LOC106168636</name>
</gene>
<dbReference type="OrthoDB" id="5984937at2759"/>